<comment type="caution">
    <text evidence="1">The sequence shown here is derived from an EMBL/GenBank/DDBJ whole genome shotgun (WGS) entry which is preliminary data.</text>
</comment>
<proteinExistence type="predicted"/>
<protein>
    <submittedName>
        <fullName evidence="1">Uncharacterized protein</fullName>
    </submittedName>
</protein>
<name>A0ABV0VID3_9TELE</name>
<gene>
    <name evidence="1" type="ORF">ILYODFUR_027696</name>
</gene>
<keyword evidence="2" id="KW-1185">Reference proteome</keyword>
<evidence type="ECO:0000313" key="1">
    <source>
        <dbReference type="EMBL" id="MEQ2256784.1"/>
    </source>
</evidence>
<reference evidence="1 2" key="1">
    <citation type="submission" date="2021-06" db="EMBL/GenBank/DDBJ databases">
        <authorList>
            <person name="Palmer J.M."/>
        </authorList>
    </citation>
    <scope>NUCLEOTIDE SEQUENCE [LARGE SCALE GENOMIC DNA]</scope>
    <source>
        <strain evidence="2">if_2019</strain>
        <tissue evidence="1">Muscle</tissue>
    </source>
</reference>
<organism evidence="1 2">
    <name type="scientific">Ilyodon furcidens</name>
    <name type="common">goldbreast splitfin</name>
    <dbReference type="NCBI Taxonomy" id="33524"/>
    <lineage>
        <taxon>Eukaryota</taxon>
        <taxon>Metazoa</taxon>
        <taxon>Chordata</taxon>
        <taxon>Craniata</taxon>
        <taxon>Vertebrata</taxon>
        <taxon>Euteleostomi</taxon>
        <taxon>Actinopterygii</taxon>
        <taxon>Neopterygii</taxon>
        <taxon>Teleostei</taxon>
        <taxon>Neoteleostei</taxon>
        <taxon>Acanthomorphata</taxon>
        <taxon>Ovalentaria</taxon>
        <taxon>Atherinomorphae</taxon>
        <taxon>Cyprinodontiformes</taxon>
        <taxon>Goodeidae</taxon>
        <taxon>Ilyodon</taxon>
    </lineage>
</organism>
<evidence type="ECO:0000313" key="2">
    <source>
        <dbReference type="Proteomes" id="UP001482620"/>
    </source>
</evidence>
<dbReference type="Proteomes" id="UP001482620">
    <property type="component" value="Unassembled WGS sequence"/>
</dbReference>
<sequence length="101" mass="11161">MRKANKSHTGQEKCQNKTENWFHMSARVYRDKNKQCSALVPPDHQGQGLLGSLYQTDGLLPGAAEGSCIHAHHLIAGPESDRSRHAALLHLHVKTVVETLT</sequence>
<dbReference type="EMBL" id="JAHRIQ010107952">
    <property type="protein sequence ID" value="MEQ2256784.1"/>
    <property type="molecule type" value="Genomic_DNA"/>
</dbReference>
<accession>A0ABV0VID3</accession>